<sequence length="114" mass="12952">MFLRITIYTLIQEAIIFGILLFGKNNGVSLSNYVDVSFMVALITLLSGLFVYIMRSGFLDRVHNGFRTISHKIKREEENEFSDMLLSELVGLQYAGILFSSLLIMLSSIVCMFL</sequence>
<dbReference type="Pfam" id="PF13038">
    <property type="entry name" value="DUF3899"/>
    <property type="match status" value="1"/>
</dbReference>
<feature type="domain" description="DUF3899" evidence="1">
    <location>
        <begin position="35"/>
        <end position="110"/>
    </location>
</feature>
<accession>A0A461DTC8</accession>
<name>A0A461DTC8_LISMN</name>
<dbReference type="EMBL" id="DAAEZQ010000003">
    <property type="protein sequence ID" value="HAA9721883.1"/>
    <property type="molecule type" value="Genomic_DNA"/>
</dbReference>
<proteinExistence type="predicted"/>
<dbReference type="AlphaFoldDB" id="A0A461DTC8"/>
<reference evidence="2" key="1">
    <citation type="journal article" date="2018" name="Genome Biol.">
        <title>SKESA: strategic k-mer extension for scrupulous assemblies.</title>
        <authorList>
            <person name="Souvorov A."/>
            <person name="Agarwala R."/>
            <person name="Lipman D.J."/>
        </authorList>
    </citation>
    <scope>NUCLEOTIDE SEQUENCE [LARGE SCALE GENOMIC DNA]</scope>
    <source>
        <strain evidence="2">HPB3501</strain>
    </source>
</reference>
<protein>
    <submittedName>
        <fullName evidence="2">DUF3899 domain-containing protein</fullName>
    </submittedName>
</protein>
<gene>
    <name evidence="2" type="ORF">GIH49_06955</name>
</gene>
<dbReference type="InterPro" id="IPR025007">
    <property type="entry name" value="DUF3899"/>
</dbReference>
<evidence type="ECO:0000259" key="1">
    <source>
        <dbReference type="Pfam" id="PF13038"/>
    </source>
</evidence>
<reference evidence="2" key="2">
    <citation type="submission" date="2019-11" db="EMBL/GenBank/DDBJ databases">
        <authorList>
            <consortium name="NCBI Pathogen Detection Project"/>
        </authorList>
    </citation>
    <scope>NUCLEOTIDE SEQUENCE</scope>
    <source>
        <strain evidence="2">HPB3501</strain>
    </source>
</reference>
<evidence type="ECO:0000313" key="2">
    <source>
        <dbReference type="EMBL" id="HAA9721883.1"/>
    </source>
</evidence>
<dbReference type="RefSeq" id="WP_069008322.1">
    <property type="nucleotide sequence ID" value="NZ_CP076644.1"/>
</dbReference>
<comment type="caution">
    <text evidence="2">The sequence shown here is derived from an EMBL/GenBank/DDBJ whole genome shotgun (WGS) entry which is preliminary data.</text>
</comment>
<dbReference type="Proteomes" id="UP000844471">
    <property type="component" value="Unassembled WGS sequence"/>
</dbReference>
<organism evidence="2">
    <name type="scientific">Listeria monocytogenes</name>
    <dbReference type="NCBI Taxonomy" id="1639"/>
    <lineage>
        <taxon>Bacteria</taxon>
        <taxon>Bacillati</taxon>
        <taxon>Bacillota</taxon>
        <taxon>Bacilli</taxon>
        <taxon>Bacillales</taxon>
        <taxon>Listeriaceae</taxon>
        <taxon>Listeria</taxon>
    </lineage>
</organism>